<dbReference type="InterPro" id="IPR036250">
    <property type="entry name" value="AcylCo_DH-like_C"/>
</dbReference>
<feature type="domain" description="Acyl-CoA dehydrogenase/oxidase C-terminal" evidence="6">
    <location>
        <begin position="259"/>
        <end position="419"/>
    </location>
</feature>
<evidence type="ECO:0000256" key="4">
    <source>
        <dbReference type="ARBA" id="ARBA00022827"/>
    </source>
</evidence>
<dbReference type="GO" id="GO:0033539">
    <property type="term" value="P:fatty acid beta-oxidation using acyl-CoA dehydrogenase"/>
    <property type="evidence" value="ECO:0007669"/>
    <property type="project" value="TreeGrafter"/>
</dbReference>
<dbReference type="PANTHER" id="PTHR48083">
    <property type="entry name" value="MEDIUM-CHAIN SPECIFIC ACYL-COA DEHYDROGENASE, MITOCHONDRIAL-RELATED"/>
    <property type="match status" value="1"/>
</dbReference>
<evidence type="ECO:0000256" key="1">
    <source>
        <dbReference type="ARBA" id="ARBA00001974"/>
    </source>
</evidence>
<name>A0A0F9NMA4_9ZZZZ</name>
<evidence type="ECO:0000256" key="5">
    <source>
        <dbReference type="ARBA" id="ARBA00023002"/>
    </source>
</evidence>
<gene>
    <name evidence="8" type="ORF">LCGC14_1243950</name>
</gene>
<dbReference type="Pfam" id="PF02770">
    <property type="entry name" value="Acyl-CoA_dh_M"/>
    <property type="match status" value="1"/>
</dbReference>
<keyword evidence="5" id="KW-0560">Oxidoreductase</keyword>
<dbReference type="SUPFAM" id="SSF47203">
    <property type="entry name" value="Acyl-CoA dehydrogenase C-terminal domain-like"/>
    <property type="match status" value="1"/>
</dbReference>
<dbReference type="InterPro" id="IPR050741">
    <property type="entry name" value="Acyl-CoA_dehydrogenase"/>
</dbReference>
<evidence type="ECO:0000259" key="7">
    <source>
        <dbReference type="Pfam" id="PF02770"/>
    </source>
</evidence>
<proteinExistence type="inferred from homology"/>
<dbReference type="InterPro" id="IPR037069">
    <property type="entry name" value="AcylCoA_DH/ox_N_sf"/>
</dbReference>
<dbReference type="InterPro" id="IPR009075">
    <property type="entry name" value="AcylCo_DH/oxidase_C"/>
</dbReference>
<dbReference type="AlphaFoldDB" id="A0A0F9NMA4"/>
<dbReference type="GO" id="GO:0005737">
    <property type="term" value="C:cytoplasm"/>
    <property type="evidence" value="ECO:0007669"/>
    <property type="project" value="TreeGrafter"/>
</dbReference>
<dbReference type="Gene3D" id="1.10.540.10">
    <property type="entry name" value="Acyl-CoA dehydrogenase/oxidase, N-terminal domain"/>
    <property type="match status" value="1"/>
</dbReference>
<comment type="cofactor">
    <cofactor evidence="1">
        <name>FAD</name>
        <dbReference type="ChEBI" id="CHEBI:57692"/>
    </cofactor>
</comment>
<evidence type="ECO:0000313" key="8">
    <source>
        <dbReference type="EMBL" id="KKM89910.1"/>
    </source>
</evidence>
<dbReference type="GO" id="GO:0003995">
    <property type="term" value="F:acyl-CoA dehydrogenase activity"/>
    <property type="evidence" value="ECO:0007669"/>
    <property type="project" value="TreeGrafter"/>
</dbReference>
<evidence type="ECO:0000256" key="3">
    <source>
        <dbReference type="ARBA" id="ARBA00022630"/>
    </source>
</evidence>
<dbReference type="CDD" id="cd00567">
    <property type="entry name" value="ACAD"/>
    <property type="match status" value="1"/>
</dbReference>
<dbReference type="Pfam" id="PF00441">
    <property type="entry name" value="Acyl-CoA_dh_1"/>
    <property type="match status" value="1"/>
</dbReference>
<dbReference type="PANTHER" id="PTHR48083:SF2">
    <property type="entry name" value="MEDIUM-CHAIN SPECIFIC ACYL-COA DEHYDROGENASE, MITOCHONDRIAL"/>
    <property type="match status" value="1"/>
</dbReference>
<keyword evidence="4" id="KW-0274">FAD</keyword>
<dbReference type="GO" id="GO:0050660">
    <property type="term" value="F:flavin adenine dinucleotide binding"/>
    <property type="evidence" value="ECO:0007669"/>
    <property type="project" value="InterPro"/>
</dbReference>
<dbReference type="InterPro" id="IPR009100">
    <property type="entry name" value="AcylCoA_DH/oxidase_NM_dom_sf"/>
</dbReference>
<evidence type="ECO:0008006" key="9">
    <source>
        <dbReference type="Google" id="ProtNLM"/>
    </source>
</evidence>
<accession>A0A0F9NMA4</accession>
<comment type="similarity">
    <text evidence="2">Belongs to the acyl-CoA dehydrogenase family.</text>
</comment>
<organism evidence="8">
    <name type="scientific">marine sediment metagenome</name>
    <dbReference type="NCBI Taxonomy" id="412755"/>
    <lineage>
        <taxon>unclassified sequences</taxon>
        <taxon>metagenomes</taxon>
        <taxon>ecological metagenomes</taxon>
    </lineage>
</organism>
<dbReference type="EMBL" id="LAZR01006748">
    <property type="protein sequence ID" value="KKM89910.1"/>
    <property type="molecule type" value="Genomic_DNA"/>
</dbReference>
<comment type="caution">
    <text evidence="8">The sequence shown here is derived from an EMBL/GenBank/DDBJ whole genome shotgun (WGS) entry which is preliminary data.</text>
</comment>
<dbReference type="InterPro" id="IPR006091">
    <property type="entry name" value="Acyl-CoA_Oxase/DH_mid-dom"/>
</dbReference>
<reference evidence="8" key="1">
    <citation type="journal article" date="2015" name="Nature">
        <title>Complex archaea that bridge the gap between prokaryotes and eukaryotes.</title>
        <authorList>
            <person name="Spang A."/>
            <person name="Saw J.H."/>
            <person name="Jorgensen S.L."/>
            <person name="Zaremba-Niedzwiedzka K."/>
            <person name="Martijn J."/>
            <person name="Lind A.E."/>
            <person name="van Eijk R."/>
            <person name="Schleper C."/>
            <person name="Guy L."/>
            <person name="Ettema T.J."/>
        </authorList>
    </citation>
    <scope>NUCLEOTIDE SEQUENCE</scope>
</reference>
<keyword evidence="3" id="KW-0285">Flavoprotein</keyword>
<dbReference type="Gene3D" id="1.20.140.10">
    <property type="entry name" value="Butyryl-CoA Dehydrogenase, subunit A, domain 3"/>
    <property type="match status" value="1"/>
</dbReference>
<evidence type="ECO:0000256" key="2">
    <source>
        <dbReference type="ARBA" id="ARBA00009347"/>
    </source>
</evidence>
<dbReference type="Gene3D" id="2.40.110.10">
    <property type="entry name" value="Butyryl-CoA Dehydrogenase, subunit A, domain 2"/>
    <property type="match status" value="1"/>
</dbReference>
<sequence>MPKYMKQAINDEILNKLSLKNRYSFLNANLMSILSSKQFNFLKKVQKFCMRFEKKNEISHGPDEDIYDWIPTFGAEGYITRSHNFDMIDVNYDYYGLVTDFLRYLAIDMFDTQYAMGSGASVLAINPIYEHHENIPVRLEALKDLVTGKKAGCICITEPERGSDAVHQLTTCEEQEDGSFLLNGEKIYTTNAPKAGWAVAYATAEKNNGNMMAQFLINTSWDGWICDRVYIPYVPKLYLGYEHFENLRVPKEYILGGVGKGREHLFEGLVPERFGISIGAISQCWGAVSYAAIYANMRKQFDQEILKFQGVGFLLTKLWAKTTNLTLGLLKFAESYDQKMETFGGEIPRNISQAMIASASQFKYHCTNLSKKICYEAANLMGGAGLNDNTLMQDYVNISRIQEIVGGSRQIQMYIMSMALRQIFKMI</sequence>
<dbReference type="SUPFAM" id="SSF56645">
    <property type="entry name" value="Acyl-CoA dehydrogenase NM domain-like"/>
    <property type="match status" value="1"/>
</dbReference>
<feature type="domain" description="Acyl-CoA oxidase/dehydrogenase middle" evidence="7">
    <location>
        <begin position="153"/>
        <end position="222"/>
    </location>
</feature>
<protein>
    <recommendedName>
        <fullName evidence="9">Acyl-CoA dehydrogenase</fullName>
    </recommendedName>
</protein>
<dbReference type="InterPro" id="IPR046373">
    <property type="entry name" value="Acyl-CoA_Oxase/DH_mid-dom_sf"/>
</dbReference>
<evidence type="ECO:0000259" key="6">
    <source>
        <dbReference type="Pfam" id="PF00441"/>
    </source>
</evidence>